<keyword evidence="2" id="KW-1185">Reference proteome</keyword>
<proteinExistence type="predicted"/>
<dbReference type="SUPFAM" id="SSF52129">
    <property type="entry name" value="Caspase-like"/>
    <property type="match status" value="1"/>
</dbReference>
<dbReference type="Proteomes" id="UP001154114">
    <property type="component" value="Chromosome 14"/>
</dbReference>
<sequence length="282" mass="32386">MSPEEVVEEVFKVKRVTYETATPFNAPLRYAEVGEVSVPYECVNELDIVSTKARYTYELDRYSKNAMLIFEGTDNADTTENNFQNGLPHNNDLSSRLKETFEKYRFEVEIHRGLKDHEIASTCDTFFQRDFTEYGCVGIIMLPKVNDGYVESYHTPKSEFGVLPYLSDLYTPTLEGKPIIYIIQTESCYVVPQARVSSRIPQDILEFRIPVPITTPDVKTTIVSCLLEYVNTEIARLGDKTDLYTILKDSVKEFTRSGQHYDVPVGFYSSLTKELWLAHTQE</sequence>
<protein>
    <submittedName>
        <fullName evidence="1">Uncharacterized protein</fullName>
    </submittedName>
</protein>
<accession>A0A9P0BPU2</accession>
<dbReference type="EMBL" id="LR824017">
    <property type="protein sequence ID" value="CAH0585965.1"/>
    <property type="molecule type" value="Genomic_DNA"/>
</dbReference>
<dbReference type="OrthoDB" id="21522at2759"/>
<dbReference type="AlphaFoldDB" id="A0A9P0BPU2"/>
<gene>
    <name evidence="1" type="ORF">CINC_LOCUS3230</name>
</gene>
<name>A0A9P0BPU2_CHRIL</name>
<reference evidence="1" key="1">
    <citation type="submission" date="2021-12" db="EMBL/GenBank/DDBJ databases">
        <authorList>
            <person name="King R."/>
        </authorList>
    </citation>
    <scope>NUCLEOTIDE SEQUENCE</scope>
</reference>
<evidence type="ECO:0000313" key="2">
    <source>
        <dbReference type="Proteomes" id="UP001154114"/>
    </source>
</evidence>
<evidence type="ECO:0000313" key="1">
    <source>
        <dbReference type="EMBL" id="CAH0585965.1"/>
    </source>
</evidence>
<dbReference type="InterPro" id="IPR029030">
    <property type="entry name" value="Caspase-like_dom_sf"/>
</dbReference>
<organism evidence="1 2">
    <name type="scientific">Chrysodeixis includens</name>
    <name type="common">Soybean looper</name>
    <name type="synonym">Pseudoplusia includens</name>
    <dbReference type="NCBI Taxonomy" id="689277"/>
    <lineage>
        <taxon>Eukaryota</taxon>
        <taxon>Metazoa</taxon>
        <taxon>Ecdysozoa</taxon>
        <taxon>Arthropoda</taxon>
        <taxon>Hexapoda</taxon>
        <taxon>Insecta</taxon>
        <taxon>Pterygota</taxon>
        <taxon>Neoptera</taxon>
        <taxon>Endopterygota</taxon>
        <taxon>Lepidoptera</taxon>
        <taxon>Glossata</taxon>
        <taxon>Ditrysia</taxon>
        <taxon>Noctuoidea</taxon>
        <taxon>Noctuidae</taxon>
        <taxon>Plusiinae</taxon>
        <taxon>Chrysodeixis</taxon>
    </lineage>
</organism>
<dbReference type="Gene3D" id="3.40.50.1460">
    <property type="match status" value="1"/>
</dbReference>